<gene>
    <name evidence="2" type="ORF">AA0113_g2768</name>
</gene>
<feature type="compositionally biased region" description="Basic and acidic residues" evidence="1">
    <location>
        <begin position="152"/>
        <end position="170"/>
    </location>
</feature>
<dbReference type="OrthoDB" id="4358152at2759"/>
<reference evidence="3" key="1">
    <citation type="journal article" date="2019" name="bioRxiv">
        <title>Genomics, evolutionary history and diagnostics of the Alternaria alternata species group including apple and Asian pear pathotypes.</title>
        <authorList>
            <person name="Armitage A.D."/>
            <person name="Cockerton H.M."/>
            <person name="Sreenivasaprasad S."/>
            <person name="Woodhall J.W."/>
            <person name="Lane C.R."/>
            <person name="Harrison R.J."/>
            <person name="Clarkson J.P."/>
        </authorList>
    </citation>
    <scope>NUCLEOTIDE SEQUENCE [LARGE SCALE GENOMIC DNA]</scope>
    <source>
        <strain evidence="3">RGR 97.0016</strain>
    </source>
</reference>
<comment type="caution">
    <text evidence="2">The sequence shown here is derived from an EMBL/GenBank/DDBJ whole genome shotgun (WGS) entry which is preliminary data.</text>
</comment>
<evidence type="ECO:0000256" key="1">
    <source>
        <dbReference type="SAM" id="MobiDB-lite"/>
    </source>
</evidence>
<sequence length="382" mass="43559">MTTSTERDAFGRLPEELRIEIIKLSPDPLSLRCLAHASPAMGKVLDRYPLEILEVILEVTVPMSIRRLIHAVLELRLLRFPASLSEAQRVARTDSTAATSGMRSSELDRAAAAVRSLLTTADNVHNWSHACLEHLIRISMELRPSTLIKNGEGRTRREEFENAESRKDYLPQDTGPPSWVEEQRMIKAFWQLQFFLELQGAGRKGHLSTNWPKQEVDMLFQSSAGGFYDVHNCEREQILTACDFLGAVTSGTVNSVEAVHDDAYNLPTILWVDGAVLRRPCAEPLSFELNKDTFSQGSENLDRTPWAYRFHGAMSSTDGWLDGAPLTIFYPFQIWRKYGFAIWDEKRMVDLGMRHPKKASYNGNSFSYSFRWWSILTEEDLR</sequence>
<accession>A0A4Q4SJ84</accession>
<evidence type="ECO:0000313" key="3">
    <source>
        <dbReference type="Proteomes" id="UP000293823"/>
    </source>
</evidence>
<organism evidence="2 3">
    <name type="scientific">Alternaria arborescens</name>
    <dbReference type="NCBI Taxonomy" id="156630"/>
    <lineage>
        <taxon>Eukaryota</taxon>
        <taxon>Fungi</taxon>
        <taxon>Dikarya</taxon>
        <taxon>Ascomycota</taxon>
        <taxon>Pezizomycotina</taxon>
        <taxon>Dothideomycetes</taxon>
        <taxon>Pleosporomycetidae</taxon>
        <taxon>Pleosporales</taxon>
        <taxon>Pleosporineae</taxon>
        <taxon>Pleosporaceae</taxon>
        <taxon>Alternaria</taxon>
        <taxon>Alternaria sect. Alternaria</taxon>
    </lineage>
</organism>
<name>A0A4Q4SJ84_9PLEO</name>
<dbReference type="AlphaFoldDB" id="A0A4Q4SJ84"/>
<proteinExistence type="predicted"/>
<dbReference type="EMBL" id="PEJP01000009">
    <property type="protein sequence ID" value="RYO70734.1"/>
    <property type="molecule type" value="Genomic_DNA"/>
</dbReference>
<dbReference type="Proteomes" id="UP000293823">
    <property type="component" value="Unassembled WGS sequence"/>
</dbReference>
<evidence type="ECO:0000313" key="2">
    <source>
        <dbReference type="EMBL" id="RYO70734.1"/>
    </source>
</evidence>
<keyword evidence="3" id="KW-1185">Reference proteome</keyword>
<protein>
    <recommendedName>
        <fullName evidence="4">F-box domain-containing protein</fullName>
    </recommendedName>
</protein>
<evidence type="ECO:0008006" key="4">
    <source>
        <dbReference type="Google" id="ProtNLM"/>
    </source>
</evidence>
<feature type="region of interest" description="Disordered" evidence="1">
    <location>
        <begin position="152"/>
        <end position="175"/>
    </location>
</feature>